<sequence length="51" mass="5721">MDEELKKLVNNWLELDKNEETLSQVQKLVDSNNLTILKNLMGGELSFGTAG</sequence>
<protein>
    <submittedName>
        <fullName evidence="2">Phosphoheptose isomerase</fullName>
    </submittedName>
</protein>
<dbReference type="Proteomes" id="UP000095281">
    <property type="component" value="Unplaced"/>
</dbReference>
<keyword evidence="1" id="KW-1185">Reference proteome</keyword>
<proteinExistence type="predicted"/>
<evidence type="ECO:0000313" key="1">
    <source>
        <dbReference type="Proteomes" id="UP000095281"/>
    </source>
</evidence>
<accession>A0A1I8BDB0</accession>
<evidence type="ECO:0000313" key="2">
    <source>
        <dbReference type="WBParaSite" id="MhA1_Contig1903.frz3.gene4"/>
    </source>
</evidence>
<dbReference type="AlphaFoldDB" id="A0A1I8BDB0"/>
<organism evidence="1 2">
    <name type="scientific">Meloidogyne hapla</name>
    <name type="common">Root-knot nematode worm</name>
    <dbReference type="NCBI Taxonomy" id="6305"/>
    <lineage>
        <taxon>Eukaryota</taxon>
        <taxon>Metazoa</taxon>
        <taxon>Ecdysozoa</taxon>
        <taxon>Nematoda</taxon>
        <taxon>Chromadorea</taxon>
        <taxon>Rhabditida</taxon>
        <taxon>Tylenchina</taxon>
        <taxon>Tylenchomorpha</taxon>
        <taxon>Tylenchoidea</taxon>
        <taxon>Meloidogynidae</taxon>
        <taxon>Meloidogyninae</taxon>
        <taxon>Meloidogyne</taxon>
    </lineage>
</organism>
<name>A0A1I8BDB0_MELHA</name>
<reference evidence="2" key="1">
    <citation type="submission" date="2016-11" db="UniProtKB">
        <authorList>
            <consortium name="WormBaseParasite"/>
        </authorList>
    </citation>
    <scope>IDENTIFICATION</scope>
</reference>
<dbReference type="WBParaSite" id="MhA1_Contig1903.frz3.gene4">
    <property type="protein sequence ID" value="MhA1_Contig1903.frz3.gene4"/>
    <property type="gene ID" value="MhA1_Contig1903.frz3.gene4"/>
</dbReference>